<reference evidence="1 2" key="1">
    <citation type="submission" date="2024-04" db="EMBL/GenBank/DDBJ databases">
        <title>WGS of bacteria from Torrens River.</title>
        <authorList>
            <person name="Wyrsch E.R."/>
            <person name="Drigo B."/>
        </authorList>
    </citation>
    <scope>NUCLEOTIDE SEQUENCE [LARGE SCALE GENOMIC DNA]</scope>
    <source>
        <strain evidence="1 2">TWI391</strain>
    </source>
</reference>
<name>A0ABV0BW15_9SPHI</name>
<sequence>MQFYLKYLRHYLISHSRHGTHSPFVYKLVDEVLYRKPTVEELNAVPLFYKRAGKKAIKKYLFLERLLRTFAFRTFKVRGKMVQQDLLELFRQIRSDDLPRVIYYIDTDEDYLSVLEDVDEHAILIIEEPHASKNNEKYWDLLKQAETVVVTIDLFHLGLVFFKKGQRKEDFLIRF</sequence>
<organism evidence="1 2">
    <name type="scientific">Sphingobacterium kitahiroshimense</name>
    <dbReference type="NCBI Taxonomy" id="470446"/>
    <lineage>
        <taxon>Bacteria</taxon>
        <taxon>Pseudomonadati</taxon>
        <taxon>Bacteroidota</taxon>
        <taxon>Sphingobacteriia</taxon>
        <taxon>Sphingobacteriales</taxon>
        <taxon>Sphingobacteriaceae</taxon>
        <taxon>Sphingobacterium</taxon>
    </lineage>
</organism>
<keyword evidence="2" id="KW-1185">Reference proteome</keyword>
<dbReference type="RefSeq" id="WP_183915903.1">
    <property type="nucleotide sequence ID" value="NZ_JBDJLH010000008.1"/>
</dbReference>
<accession>A0ABV0BW15</accession>
<protein>
    <submittedName>
        <fullName evidence="1">Uncharacterized protein</fullName>
    </submittedName>
</protein>
<dbReference type="Proteomes" id="UP001409291">
    <property type="component" value="Unassembled WGS sequence"/>
</dbReference>
<proteinExistence type="predicted"/>
<gene>
    <name evidence="1" type="ORF">ABE541_13090</name>
</gene>
<comment type="caution">
    <text evidence="1">The sequence shown here is derived from an EMBL/GenBank/DDBJ whole genome shotgun (WGS) entry which is preliminary data.</text>
</comment>
<evidence type="ECO:0000313" key="1">
    <source>
        <dbReference type="EMBL" id="MEN5378198.1"/>
    </source>
</evidence>
<dbReference type="EMBL" id="JBDJNQ010000005">
    <property type="protein sequence ID" value="MEN5378198.1"/>
    <property type="molecule type" value="Genomic_DNA"/>
</dbReference>
<evidence type="ECO:0000313" key="2">
    <source>
        <dbReference type="Proteomes" id="UP001409291"/>
    </source>
</evidence>